<comment type="cofactor">
    <cofactor evidence="1">
        <name>Mg(2+)</name>
        <dbReference type="ChEBI" id="CHEBI:18420"/>
    </cofactor>
</comment>
<keyword evidence="1" id="KW-0233">DNA recombination</keyword>
<keyword evidence="1" id="KW-0547">Nucleotide-binding</keyword>
<keyword evidence="1" id="KW-0378">Hydrolase</keyword>
<protein>
    <recommendedName>
        <fullName evidence="1">ATP-dependent DNA helicase</fullName>
        <ecNumber evidence="1">5.6.2.3</ecNumber>
    </recommendedName>
</protein>
<dbReference type="GO" id="GO:0043139">
    <property type="term" value="F:5'-3' DNA helicase activity"/>
    <property type="evidence" value="ECO:0007669"/>
    <property type="project" value="UniProtKB-EC"/>
</dbReference>
<evidence type="ECO:0000313" key="4">
    <source>
        <dbReference type="Proteomes" id="UP000807353"/>
    </source>
</evidence>
<evidence type="ECO:0000313" key="3">
    <source>
        <dbReference type="EMBL" id="KAF9460480.1"/>
    </source>
</evidence>
<keyword evidence="1" id="KW-0227">DNA damage</keyword>
<evidence type="ECO:0000259" key="2">
    <source>
        <dbReference type="Pfam" id="PF05970"/>
    </source>
</evidence>
<proteinExistence type="inferred from homology"/>
<dbReference type="GO" id="GO:0006310">
    <property type="term" value="P:DNA recombination"/>
    <property type="evidence" value="ECO:0007669"/>
    <property type="project" value="UniProtKB-KW"/>
</dbReference>
<sequence>MYKISAQLAKASNVFDLPFGGMNVIFAGDFAQLPPVGGQSLYNGNVGTQIHSGLKLAGQQATIGKALWHQITTVVILRENIVEIAPSHDTKIVTPMVCSHYLDGPCSLLH</sequence>
<name>A0A9P6CFR2_9AGAR</name>
<dbReference type="EMBL" id="MU150298">
    <property type="protein sequence ID" value="KAF9460480.1"/>
    <property type="molecule type" value="Genomic_DNA"/>
</dbReference>
<keyword evidence="1" id="KW-0347">Helicase</keyword>
<dbReference type="GO" id="GO:0006281">
    <property type="term" value="P:DNA repair"/>
    <property type="evidence" value="ECO:0007669"/>
    <property type="project" value="UniProtKB-KW"/>
</dbReference>
<dbReference type="GO" id="GO:0000723">
    <property type="term" value="P:telomere maintenance"/>
    <property type="evidence" value="ECO:0007669"/>
    <property type="project" value="InterPro"/>
</dbReference>
<dbReference type="Proteomes" id="UP000807353">
    <property type="component" value="Unassembled WGS sequence"/>
</dbReference>
<dbReference type="OrthoDB" id="3259294at2759"/>
<dbReference type="AlphaFoldDB" id="A0A9P6CFR2"/>
<feature type="domain" description="DNA helicase Pif1-like DEAD-box helicase" evidence="2">
    <location>
        <begin position="11"/>
        <end position="39"/>
    </location>
</feature>
<gene>
    <name evidence="3" type="ORF">BDZ94DRAFT_1169748</name>
</gene>
<accession>A0A9P6CFR2</accession>
<organism evidence="3 4">
    <name type="scientific">Collybia nuda</name>
    <dbReference type="NCBI Taxonomy" id="64659"/>
    <lineage>
        <taxon>Eukaryota</taxon>
        <taxon>Fungi</taxon>
        <taxon>Dikarya</taxon>
        <taxon>Basidiomycota</taxon>
        <taxon>Agaricomycotina</taxon>
        <taxon>Agaricomycetes</taxon>
        <taxon>Agaricomycetidae</taxon>
        <taxon>Agaricales</taxon>
        <taxon>Tricholomatineae</taxon>
        <taxon>Clitocybaceae</taxon>
        <taxon>Collybia</taxon>
    </lineage>
</organism>
<keyword evidence="1" id="KW-0067">ATP-binding</keyword>
<dbReference type="GO" id="GO:0016787">
    <property type="term" value="F:hydrolase activity"/>
    <property type="evidence" value="ECO:0007669"/>
    <property type="project" value="UniProtKB-KW"/>
</dbReference>
<comment type="caution">
    <text evidence="3">The sequence shown here is derived from an EMBL/GenBank/DDBJ whole genome shotgun (WGS) entry which is preliminary data.</text>
</comment>
<dbReference type="EC" id="5.6.2.3" evidence="1"/>
<keyword evidence="1" id="KW-0234">DNA repair</keyword>
<dbReference type="InterPro" id="IPR010285">
    <property type="entry name" value="DNA_helicase_pif1-like_DEAD"/>
</dbReference>
<keyword evidence="4" id="KW-1185">Reference proteome</keyword>
<comment type="catalytic activity">
    <reaction evidence="1">
        <text>ATP + H2O = ADP + phosphate + H(+)</text>
        <dbReference type="Rhea" id="RHEA:13065"/>
        <dbReference type="ChEBI" id="CHEBI:15377"/>
        <dbReference type="ChEBI" id="CHEBI:15378"/>
        <dbReference type="ChEBI" id="CHEBI:30616"/>
        <dbReference type="ChEBI" id="CHEBI:43474"/>
        <dbReference type="ChEBI" id="CHEBI:456216"/>
        <dbReference type="EC" id="5.6.2.3"/>
    </reaction>
</comment>
<dbReference type="GO" id="GO:0005524">
    <property type="term" value="F:ATP binding"/>
    <property type="evidence" value="ECO:0007669"/>
    <property type="project" value="UniProtKB-KW"/>
</dbReference>
<dbReference type="Pfam" id="PF05970">
    <property type="entry name" value="PIF1"/>
    <property type="match status" value="1"/>
</dbReference>
<evidence type="ECO:0000256" key="1">
    <source>
        <dbReference type="RuleBase" id="RU363044"/>
    </source>
</evidence>
<comment type="similarity">
    <text evidence="1">Belongs to the helicase family.</text>
</comment>
<reference evidence="3" key="1">
    <citation type="submission" date="2020-11" db="EMBL/GenBank/DDBJ databases">
        <authorList>
            <consortium name="DOE Joint Genome Institute"/>
            <person name="Ahrendt S."/>
            <person name="Riley R."/>
            <person name="Andreopoulos W."/>
            <person name="Labutti K."/>
            <person name="Pangilinan J."/>
            <person name="Ruiz-Duenas F.J."/>
            <person name="Barrasa J.M."/>
            <person name="Sanchez-Garcia M."/>
            <person name="Camarero S."/>
            <person name="Miyauchi S."/>
            <person name="Serrano A."/>
            <person name="Linde D."/>
            <person name="Babiker R."/>
            <person name="Drula E."/>
            <person name="Ayuso-Fernandez I."/>
            <person name="Pacheco R."/>
            <person name="Padilla G."/>
            <person name="Ferreira P."/>
            <person name="Barriuso J."/>
            <person name="Kellner H."/>
            <person name="Castanera R."/>
            <person name="Alfaro M."/>
            <person name="Ramirez L."/>
            <person name="Pisabarro A.G."/>
            <person name="Kuo A."/>
            <person name="Tritt A."/>
            <person name="Lipzen A."/>
            <person name="He G."/>
            <person name="Yan M."/>
            <person name="Ng V."/>
            <person name="Cullen D."/>
            <person name="Martin F."/>
            <person name="Rosso M.-N."/>
            <person name="Henrissat B."/>
            <person name="Hibbett D."/>
            <person name="Martinez A.T."/>
            <person name="Grigoriev I.V."/>
        </authorList>
    </citation>
    <scope>NUCLEOTIDE SEQUENCE</scope>
    <source>
        <strain evidence="3">CBS 247.69</strain>
    </source>
</reference>